<keyword evidence="3" id="KW-0560">Oxidoreductase</keyword>
<protein>
    <recommendedName>
        <fullName evidence="5">Acyl-CoA oxidase/dehydrogenase middle domain-containing protein</fullName>
    </recommendedName>
</protein>
<keyword evidence="7" id="KW-1185">Reference proteome</keyword>
<dbReference type="Pfam" id="PF02770">
    <property type="entry name" value="Acyl-CoA_dh_M"/>
    <property type="match status" value="1"/>
</dbReference>
<proteinExistence type="predicted"/>
<evidence type="ECO:0000256" key="2">
    <source>
        <dbReference type="ARBA" id="ARBA00022827"/>
    </source>
</evidence>
<accession>A0ABP6ZKE6</accession>
<evidence type="ECO:0000256" key="3">
    <source>
        <dbReference type="ARBA" id="ARBA00023002"/>
    </source>
</evidence>
<evidence type="ECO:0000313" key="7">
    <source>
        <dbReference type="Proteomes" id="UP001501074"/>
    </source>
</evidence>
<dbReference type="InterPro" id="IPR006091">
    <property type="entry name" value="Acyl-CoA_Oxase/DH_mid-dom"/>
</dbReference>
<gene>
    <name evidence="6" type="ORF">GCM10022223_28430</name>
</gene>
<evidence type="ECO:0000256" key="4">
    <source>
        <dbReference type="SAM" id="MobiDB-lite"/>
    </source>
</evidence>
<dbReference type="SUPFAM" id="SSF56645">
    <property type="entry name" value="Acyl-CoA dehydrogenase NM domain-like"/>
    <property type="match status" value="1"/>
</dbReference>
<feature type="region of interest" description="Disordered" evidence="4">
    <location>
        <begin position="1"/>
        <end position="29"/>
    </location>
</feature>
<evidence type="ECO:0000313" key="6">
    <source>
        <dbReference type="EMBL" id="GAA3610646.1"/>
    </source>
</evidence>
<dbReference type="SUPFAM" id="SSF47203">
    <property type="entry name" value="Acyl-CoA dehydrogenase C-terminal domain-like"/>
    <property type="match status" value="1"/>
</dbReference>
<name>A0ABP6ZKE6_9ACTN</name>
<dbReference type="PANTHER" id="PTHR43884">
    <property type="entry name" value="ACYL-COA DEHYDROGENASE"/>
    <property type="match status" value="1"/>
</dbReference>
<dbReference type="Gene3D" id="2.40.110.10">
    <property type="entry name" value="Butyryl-CoA Dehydrogenase, subunit A, domain 2"/>
    <property type="match status" value="1"/>
</dbReference>
<reference evidence="7" key="1">
    <citation type="journal article" date="2019" name="Int. J. Syst. Evol. Microbiol.">
        <title>The Global Catalogue of Microorganisms (GCM) 10K type strain sequencing project: providing services to taxonomists for standard genome sequencing and annotation.</title>
        <authorList>
            <consortium name="The Broad Institute Genomics Platform"/>
            <consortium name="The Broad Institute Genome Sequencing Center for Infectious Disease"/>
            <person name="Wu L."/>
            <person name="Ma J."/>
        </authorList>
    </citation>
    <scope>NUCLEOTIDE SEQUENCE [LARGE SCALE GENOMIC DNA]</scope>
    <source>
        <strain evidence="7">JCM 16902</strain>
    </source>
</reference>
<sequence length="372" mass="38431">MDFSIPETSAERRREGAGAVHGTVPGPTPAARRRWVAQVSANGATASRIPIALGGHGRDARATGSLLSGLAAAVPDPTAALAVAANGLLVTESLWRLGDQRRLPAIITGEAIGAIDLTEADGGAHPTGVTAHRTGNGWELTGSKRWVVNAGIADHFLLTAAGDDGSRTAFVIDARSPGILTEEVAGPGAPWIAPVRLDRVQVHDDAVLGTTGAALTELVPVLAALDRSLMLTVWLGALQDLAEQTRVLALADGSRFGRPAGRSQAARFGLADLISHLDLFSGLVQRALWQFDARPEALRADGAAARLYLSLHIDTMLAAAGEVAGPLPGHRLLHVLAAAPLLRVASGPQITRPVLAAAMTGLGGSTILEETR</sequence>
<dbReference type="PANTHER" id="PTHR43884:SF20">
    <property type="entry name" value="ACYL-COA DEHYDROGENASE FADE28"/>
    <property type="match status" value="1"/>
</dbReference>
<dbReference type="InterPro" id="IPR009100">
    <property type="entry name" value="AcylCoA_DH/oxidase_NM_dom_sf"/>
</dbReference>
<dbReference type="InterPro" id="IPR037069">
    <property type="entry name" value="AcylCoA_DH/ox_N_sf"/>
</dbReference>
<organism evidence="6 7">
    <name type="scientific">Kineosporia mesophila</name>
    <dbReference type="NCBI Taxonomy" id="566012"/>
    <lineage>
        <taxon>Bacteria</taxon>
        <taxon>Bacillati</taxon>
        <taxon>Actinomycetota</taxon>
        <taxon>Actinomycetes</taxon>
        <taxon>Kineosporiales</taxon>
        <taxon>Kineosporiaceae</taxon>
        <taxon>Kineosporia</taxon>
    </lineage>
</organism>
<dbReference type="Gene3D" id="1.20.140.10">
    <property type="entry name" value="Butyryl-CoA Dehydrogenase, subunit A, domain 3"/>
    <property type="match status" value="1"/>
</dbReference>
<dbReference type="EMBL" id="BAAAZO010000004">
    <property type="protein sequence ID" value="GAA3610646.1"/>
    <property type="molecule type" value="Genomic_DNA"/>
</dbReference>
<dbReference type="RefSeq" id="WP_231482289.1">
    <property type="nucleotide sequence ID" value="NZ_BAAAZO010000004.1"/>
</dbReference>
<evidence type="ECO:0000259" key="5">
    <source>
        <dbReference type="Pfam" id="PF02770"/>
    </source>
</evidence>
<evidence type="ECO:0000256" key="1">
    <source>
        <dbReference type="ARBA" id="ARBA00022630"/>
    </source>
</evidence>
<dbReference type="InterPro" id="IPR036250">
    <property type="entry name" value="AcylCo_DH-like_C"/>
</dbReference>
<dbReference type="InterPro" id="IPR046373">
    <property type="entry name" value="Acyl-CoA_Oxase/DH_mid-dom_sf"/>
</dbReference>
<keyword evidence="1" id="KW-0285">Flavoprotein</keyword>
<keyword evidence="2" id="KW-0274">FAD</keyword>
<feature type="domain" description="Acyl-CoA oxidase/dehydrogenase middle" evidence="5">
    <location>
        <begin position="114"/>
        <end position="184"/>
    </location>
</feature>
<dbReference type="Proteomes" id="UP001501074">
    <property type="component" value="Unassembled WGS sequence"/>
</dbReference>
<dbReference type="Gene3D" id="1.10.540.10">
    <property type="entry name" value="Acyl-CoA dehydrogenase/oxidase, N-terminal domain"/>
    <property type="match status" value="1"/>
</dbReference>
<comment type="caution">
    <text evidence="6">The sequence shown here is derived from an EMBL/GenBank/DDBJ whole genome shotgun (WGS) entry which is preliminary data.</text>
</comment>